<organism evidence="1 2">
    <name type="scientific">Gardnerella vaginalis</name>
    <dbReference type="NCBI Taxonomy" id="2702"/>
    <lineage>
        <taxon>Bacteria</taxon>
        <taxon>Bacillati</taxon>
        <taxon>Actinomycetota</taxon>
        <taxon>Actinomycetes</taxon>
        <taxon>Bifidobacteriales</taxon>
        <taxon>Bifidobacteriaceae</taxon>
        <taxon>Gardnerella</taxon>
    </lineage>
</organism>
<feature type="non-terminal residue" evidence="1">
    <location>
        <position position="92"/>
    </location>
</feature>
<dbReference type="AlphaFoldDB" id="A0ABD4ZE38"/>
<sequence length="92" mass="9695">ALRVAGKTDTDAYKAAVIDLKAAQSRANAYRTHEYANAEKDFGEKSGKALLAAAAYNAALVNYRAAYNKAVEVEASAVKGFADPNTLNPVST</sequence>
<reference evidence="1 2" key="1">
    <citation type="submission" date="2023-05" db="EMBL/GenBank/DDBJ databases">
        <title>Cataloging the Phylogenetic Diversity of Human Bladder Bacteria.</title>
        <authorList>
            <person name="Du J."/>
        </authorList>
    </citation>
    <scope>NUCLEOTIDE SEQUENCE [LARGE SCALE GENOMIC DNA]</scope>
    <source>
        <strain evidence="1 2">UMB9230</strain>
    </source>
</reference>
<name>A0ABD4ZE38_GARVA</name>
<dbReference type="EMBL" id="JASOGJ010000087">
    <property type="protein sequence ID" value="MDK6696320.1"/>
    <property type="molecule type" value="Genomic_DNA"/>
</dbReference>
<protein>
    <recommendedName>
        <fullName evidence="3">Peptidase</fullName>
    </recommendedName>
</protein>
<evidence type="ECO:0008006" key="3">
    <source>
        <dbReference type="Google" id="ProtNLM"/>
    </source>
</evidence>
<accession>A0ABD4ZE38</accession>
<dbReference type="Proteomes" id="UP001240561">
    <property type="component" value="Unassembled WGS sequence"/>
</dbReference>
<gene>
    <name evidence="1" type="ORF">QP177_07135</name>
</gene>
<comment type="caution">
    <text evidence="1">The sequence shown here is derived from an EMBL/GenBank/DDBJ whole genome shotgun (WGS) entry which is preliminary data.</text>
</comment>
<evidence type="ECO:0000313" key="1">
    <source>
        <dbReference type="EMBL" id="MDK6696320.1"/>
    </source>
</evidence>
<proteinExistence type="predicted"/>
<evidence type="ECO:0000313" key="2">
    <source>
        <dbReference type="Proteomes" id="UP001240561"/>
    </source>
</evidence>
<feature type="non-terminal residue" evidence="1">
    <location>
        <position position="1"/>
    </location>
</feature>